<dbReference type="SMART" id="SM00460">
    <property type="entry name" value="TGc"/>
    <property type="match status" value="1"/>
</dbReference>
<dbReference type="Pfam" id="PF01841">
    <property type="entry name" value="Transglut_core"/>
    <property type="match status" value="1"/>
</dbReference>
<dbReference type="PANTHER" id="PTHR33490:SF6">
    <property type="entry name" value="SLL1049 PROTEIN"/>
    <property type="match status" value="1"/>
</dbReference>
<gene>
    <name evidence="3" type="ORF">GKZ27_01615</name>
</gene>
<evidence type="ECO:0000259" key="2">
    <source>
        <dbReference type="SMART" id="SM00460"/>
    </source>
</evidence>
<evidence type="ECO:0000313" key="4">
    <source>
        <dbReference type="Proteomes" id="UP000463388"/>
    </source>
</evidence>
<organism evidence="3 4">
    <name type="scientific">Adlercreutzia mucosicola</name>
    <dbReference type="NCBI Taxonomy" id="580026"/>
    <lineage>
        <taxon>Bacteria</taxon>
        <taxon>Bacillati</taxon>
        <taxon>Actinomycetota</taxon>
        <taxon>Coriobacteriia</taxon>
        <taxon>Eggerthellales</taxon>
        <taxon>Eggerthellaceae</taxon>
        <taxon>Adlercreutzia</taxon>
    </lineage>
</organism>
<sequence length="323" mass="33495">MARVRRHTVSLAVAAVAALLLCVVALAGCGGSGGSGGGGGGGGATGDGGSTSGPDYAVPSSLALSAFHNDFAQTGNGCAIDTSALAEGYVGAAASSDSRLKFQVSKGDMSYNYDLPGDNTPIVVPVNMGDGPYNFRVMQNTSGNNYVELFSVVENVKLNSEQAPFLVPNMFVNYNDSSAVVAKARELAAGCTNQGDVVRNIYEWVVANITYDHDKAAELASATGYVPDPDATLASGTGICFDYASLGAAMLRSLGIPCKVVTGYVSPDDVYHAWNMVYIDGEWVSVEISIKPNDWTRVDLTFAASGAASTVGDGTSYTDRYTY</sequence>
<evidence type="ECO:0000256" key="1">
    <source>
        <dbReference type="SAM" id="SignalP"/>
    </source>
</evidence>
<reference evidence="3 4" key="1">
    <citation type="submission" date="2019-12" db="EMBL/GenBank/DDBJ databases">
        <title>Microbes associate with the intestines of laboratory mice.</title>
        <authorList>
            <person name="Navarre W."/>
            <person name="Wong E."/>
        </authorList>
    </citation>
    <scope>NUCLEOTIDE SEQUENCE [LARGE SCALE GENOMIC DNA]</scope>
    <source>
        <strain evidence="3 4">NM66_B29</strain>
    </source>
</reference>
<comment type="caution">
    <text evidence="3">The sequence shown here is derived from an EMBL/GenBank/DDBJ whole genome shotgun (WGS) entry which is preliminary data.</text>
</comment>
<proteinExistence type="predicted"/>
<dbReference type="SUPFAM" id="SSF54001">
    <property type="entry name" value="Cysteine proteinases"/>
    <property type="match status" value="1"/>
</dbReference>
<dbReference type="PROSITE" id="PS51257">
    <property type="entry name" value="PROKAR_LIPOPROTEIN"/>
    <property type="match status" value="1"/>
</dbReference>
<protein>
    <submittedName>
        <fullName evidence="3">Transglutaminase domain-containing protein</fullName>
    </submittedName>
</protein>
<dbReference type="Gene3D" id="3.10.620.30">
    <property type="match status" value="1"/>
</dbReference>
<dbReference type="AlphaFoldDB" id="A0A6N8JJX5"/>
<dbReference type="Proteomes" id="UP000463388">
    <property type="component" value="Unassembled WGS sequence"/>
</dbReference>
<evidence type="ECO:0000313" key="3">
    <source>
        <dbReference type="EMBL" id="MVX60173.1"/>
    </source>
</evidence>
<dbReference type="EMBL" id="WSRR01000002">
    <property type="protein sequence ID" value="MVX60173.1"/>
    <property type="molecule type" value="Genomic_DNA"/>
</dbReference>
<dbReference type="InterPro" id="IPR038765">
    <property type="entry name" value="Papain-like_cys_pep_sf"/>
</dbReference>
<feature type="domain" description="Transglutaminase-like" evidence="2">
    <location>
        <begin position="232"/>
        <end position="290"/>
    </location>
</feature>
<keyword evidence="4" id="KW-1185">Reference proteome</keyword>
<name>A0A6N8JJX5_9ACTN</name>
<dbReference type="InterPro" id="IPR002931">
    <property type="entry name" value="Transglutaminase-like"/>
</dbReference>
<feature type="chain" id="PRO_5027056842" evidence="1">
    <location>
        <begin position="28"/>
        <end position="323"/>
    </location>
</feature>
<accession>A0A6N8JJX5</accession>
<keyword evidence="1" id="KW-0732">Signal</keyword>
<feature type="signal peptide" evidence="1">
    <location>
        <begin position="1"/>
        <end position="27"/>
    </location>
</feature>
<dbReference type="OrthoDB" id="9788327at2"/>
<dbReference type="PANTHER" id="PTHR33490">
    <property type="entry name" value="BLR5614 PROTEIN-RELATED"/>
    <property type="match status" value="1"/>
</dbReference>
<dbReference type="RefSeq" id="WP_160344564.1">
    <property type="nucleotide sequence ID" value="NZ_WSRR01000002.1"/>
</dbReference>